<sequence length="444" mass="48312">MSTSLSKCLAQSNGRIRLLESHDLASREIVRNTVGQAGNVFHGIWISSLTQTTQLGLPDTEILSPLTRATLLAHHNTILLPRHARPLCAAFDCDSGGPLSEIPALVAVLEQMGVSMIVVEDKAVTAPGKKVNSFAASAGPGCLADPQAFARTLKSFKAATVGRDMLIGARIEALTARIVIKNDPLAEAASLAETLEDAQHRAAVYRDEGGADAIMIHSKIAEPSEVLAFLSVFRARDQVTPVVLVPSAYSGAECKALYEAGANVVIYAHHLFRAELFALRSITEGILTNAAPRSGGVSSSSSIDDMRDEKAGLMLETTKKGRQRQRLLSLLRARIQTLKAVREVVVERDAKPLRLFADDRELQNCLEVGNYAALYHKLLGRRLSGHEGNEERAYWALAERAVLENMVRVTRLLLDGDRTGNECDDFVVNMKELMEVNGKQLLFL</sequence>
<keyword evidence="2" id="KW-1185">Reference proteome</keyword>
<dbReference type="Pfam" id="PF13714">
    <property type="entry name" value="PEP_mutase"/>
    <property type="match status" value="1"/>
</dbReference>
<dbReference type="InterPro" id="IPR040442">
    <property type="entry name" value="Pyrv_kinase-like_dom_sf"/>
</dbReference>
<dbReference type="OrthoDB" id="1923844at2759"/>
<dbReference type="Gene3D" id="3.20.20.60">
    <property type="entry name" value="Phosphoenolpyruvate-binding domains"/>
    <property type="match status" value="1"/>
</dbReference>
<dbReference type="SUPFAM" id="SSF51621">
    <property type="entry name" value="Phosphoenolpyruvate/pyruvate domain"/>
    <property type="match status" value="1"/>
</dbReference>
<gene>
    <name evidence="1" type="ORF">N0V93_002529</name>
</gene>
<protein>
    <recommendedName>
        <fullName evidence="3">Phosphoenolpyruvate phosphomutase</fullName>
    </recommendedName>
</protein>
<organism evidence="1 2">
    <name type="scientific">Gnomoniopsis smithogilvyi</name>
    <dbReference type="NCBI Taxonomy" id="1191159"/>
    <lineage>
        <taxon>Eukaryota</taxon>
        <taxon>Fungi</taxon>
        <taxon>Dikarya</taxon>
        <taxon>Ascomycota</taxon>
        <taxon>Pezizomycotina</taxon>
        <taxon>Sordariomycetes</taxon>
        <taxon>Sordariomycetidae</taxon>
        <taxon>Diaporthales</taxon>
        <taxon>Gnomoniaceae</taxon>
        <taxon>Gnomoniopsis</taxon>
    </lineage>
</organism>
<proteinExistence type="predicted"/>
<evidence type="ECO:0000313" key="2">
    <source>
        <dbReference type="Proteomes" id="UP001140453"/>
    </source>
</evidence>
<dbReference type="GO" id="GO:0003824">
    <property type="term" value="F:catalytic activity"/>
    <property type="evidence" value="ECO:0007669"/>
    <property type="project" value="InterPro"/>
</dbReference>
<accession>A0A9W8YWQ3</accession>
<dbReference type="EMBL" id="JAPEVB010000002">
    <property type="protein sequence ID" value="KAJ4393321.1"/>
    <property type="molecule type" value="Genomic_DNA"/>
</dbReference>
<evidence type="ECO:0000313" key="1">
    <source>
        <dbReference type="EMBL" id="KAJ4393321.1"/>
    </source>
</evidence>
<comment type="caution">
    <text evidence="1">The sequence shown here is derived from an EMBL/GenBank/DDBJ whole genome shotgun (WGS) entry which is preliminary data.</text>
</comment>
<dbReference type="Proteomes" id="UP001140453">
    <property type="component" value="Unassembled WGS sequence"/>
</dbReference>
<name>A0A9W8YWQ3_9PEZI</name>
<dbReference type="AlphaFoldDB" id="A0A9W8YWQ3"/>
<evidence type="ECO:0008006" key="3">
    <source>
        <dbReference type="Google" id="ProtNLM"/>
    </source>
</evidence>
<dbReference type="InterPro" id="IPR015813">
    <property type="entry name" value="Pyrv/PenolPyrv_kinase-like_dom"/>
</dbReference>
<reference evidence="1" key="1">
    <citation type="submission" date="2022-10" db="EMBL/GenBank/DDBJ databases">
        <title>Tapping the CABI collections for fungal endophytes: first genome assemblies for Collariella, Neodidymelliopsis, Ascochyta clinopodiicola, Didymella pomorum, Didymosphaeria variabile, Neocosmospora piperis and Neocucurbitaria cava.</title>
        <authorList>
            <person name="Hill R."/>
        </authorList>
    </citation>
    <scope>NUCLEOTIDE SEQUENCE</scope>
    <source>
        <strain evidence="1">IMI 355082</strain>
    </source>
</reference>